<proteinExistence type="predicted"/>
<dbReference type="Proteomes" id="UP000494125">
    <property type="component" value="Unassembled WGS sequence"/>
</dbReference>
<evidence type="ECO:0000313" key="1">
    <source>
        <dbReference type="EMBL" id="VWC11515.1"/>
    </source>
</evidence>
<accession>A0A6P2PS19</accession>
<dbReference type="AlphaFoldDB" id="A0A6P2PS19"/>
<reference evidence="1 2" key="1">
    <citation type="submission" date="2019-09" db="EMBL/GenBank/DDBJ databases">
        <authorList>
            <person name="Depoorter E."/>
        </authorList>
    </citation>
    <scope>NUCLEOTIDE SEQUENCE [LARGE SCALE GENOMIC DNA]</scope>
    <source>
        <strain evidence="1">LMG 24065</strain>
    </source>
</reference>
<sequence>MQALDGPHFRIAVCVRPMEFFVRKDGGLMEVAKG</sequence>
<name>A0A6P2PS19_9BURK</name>
<evidence type="ECO:0000313" key="2">
    <source>
        <dbReference type="Proteomes" id="UP000494125"/>
    </source>
</evidence>
<protein>
    <submittedName>
        <fullName evidence="1">Uncharacterized protein</fullName>
    </submittedName>
</protein>
<keyword evidence="2" id="KW-1185">Reference proteome</keyword>
<gene>
    <name evidence="1" type="ORF">BDI24065_05375</name>
</gene>
<organism evidence="1 2">
    <name type="scientific">Burkholderia diffusa</name>
    <dbReference type="NCBI Taxonomy" id="488732"/>
    <lineage>
        <taxon>Bacteria</taxon>
        <taxon>Pseudomonadati</taxon>
        <taxon>Pseudomonadota</taxon>
        <taxon>Betaproteobacteria</taxon>
        <taxon>Burkholderiales</taxon>
        <taxon>Burkholderiaceae</taxon>
        <taxon>Burkholderia</taxon>
        <taxon>Burkholderia cepacia complex</taxon>
    </lineage>
</organism>
<dbReference type="EMBL" id="CABVPN010000031">
    <property type="protein sequence ID" value="VWC11515.1"/>
    <property type="molecule type" value="Genomic_DNA"/>
</dbReference>